<dbReference type="GO" id="GO:0003677">
    <property type="term" value="F:DNA binding"/>
    <property type="evidence" value="ECO:0007669"/>
    <property type="project" value="UniProtKB-UniRule"/>
</dbReference>
<evidence type="ECO:0000256" key="9">
    <source>
        <dbReference type="PROSITE-ProRule" id="PRU01248"/>
    </source>
</evidence>
<sequence>MNKQREKIDELLVEMPLYVRDYTRSKLVIPYSYVTLINYLRIFKRFFIWLMDNNYTKAIKITDIELHELENLPKQAIEKYRIDLRENIDKNNQRRLNKNTINHIFSALKSLFRYLSTESEDSDGNSYIERDVMSRIQLSRERETLSYRASRLEGKLFLGEDTSNFIDYVENKYQQSLSYKQKQSFEKTKTRDLAIISLFLASGIRISELVNIKINDIDLNNAVVQITRKNNKEDSVPIAKFALPYLMEYEKKRNTLLSEDDYLFMSLYHGHYSRITEAAVYYLVTKYSEAFKVKVSPHTLRHTLATRLYSKTKSQVLVSQQLGHSTSKATDLYTHIINTDLKDALNDL</sequence>
<dbReference type="InterPro" id="IPR013762">
    <property type="entry name" value="Integrase-like_cat_sf"/>
</dbReference>
<feature type="domain" description="Core-binding (CB)" evidence="11">
    <location>
        <begin position="22"/>
        <end position="116"/>
    </location>
</feature>
<dbReference type="InterPro" id="IPR050090">
    <property type="entry name" value="Tyrosine_recombinase_XerCD"/>
</dbReference>
<protein>
    <submittedName>
        <fullName evidence="12">Tyrosine recombinase XerS</fullName>
    </submittedName>
</protein>
<evidence type="ECO:0000256" key="2">
    <source>
        <dbReference type="ARBA" id="ARBA00022490"/>
    </source>
</evidence>
<evidence type="ECO:0000256" key="8">
    <source>
        <dbReference type="ARBA" id="ARBA00023306"/>
    </source>
</evidence>
<dbReference type="GO" id="GO:0005737">
    <property type="term" value="C:cytoplasm"/>
    <property type="evidence" value="ECO:0007669"/>
    <property type="project" value="UniProtKB-SubCell"/>
</dbReference>
<evidence type="ECO:0000259" key="10">
    <source>
        <dbReference type="PROSITE" id="PS51898"/>
    </source>
</evidence>
<feature type="domain" description="Tyr recombinase" evidence="10">
    <location>
        <begin position="172"/>
        <end position="346"/>
    </location>
</feature>
<dbReference type="PROSITE" id="PS51900">
    <property type="entry name" value="CB"/>
    <property type="match status" value="1"/>
</dbReference>
<evidence type="ECO:0000256" key="6">
    <source>
        <dbReference type="ARBA" id="ARBA00023125"/>
    </source>
</evidence>
<evidence type="ECO:0000256" key="1">
    <source>
        <dbReference type="ARBA" id="ARBA00004496"/>
    </source>
</evidence>
<accession>A0AA46TUR9</accession>
<evidence type="ECO:0000256" key="4">
    <source>
        <dbReference type="ARBA" id="ARBA00022829"/>
    </source>
</evidence>
<keyword evidence="2" id="KW-0963">Cytoplasm</keyword>
<dbReference type="NCBIfam" id="NF003462">
    <property type="entry name" value="PRK05084.1"/>
    <property type="match status" value="1"/>
</dbReference>
<dbReference type="Proteomes" id="UP001164042">
    <property type="component" value="Chromosome"/>
</dbReference>
<evidence type="ECO:0000313" key="13">
    <source>
        <dbReference type="Proteomes" id="UP001164042"/>
    </source>
</evidence>
<dbReference type="InterPro" id="IPR011010">
    <property type="entry name" value="DNA_brk_join_enz"/>
</dbReference>
<keyword evidence="3" id="KW-0132">Cell division</keyword>
<keyword evidence="7" id="KW-0233">DNA recombination</keyword>
<evidence type="ECO:0000313" key="12">
    <source>
        <dbReference type="EMBL" id="UYT09679.1"/>
    </source>
</evidence>
<dbReference type="PROSITE" id="PS51898">
    <property type="entry name" value="TYR_RECOMBINASE"/>
    <property type="match status" value="1"/>
</dbReference>
<evidence type="ECO:0000256" key="7">
    <source>
        <dbReference type="ARBA" id="ARBA00023172"/>
    </source>
</evidence>
<evidence type="ECO:0000256" key="3">
    <source>
        <dbReference type="ARBA" id="ARBA00022618"/>
    </source>
</evidence>
<dbReference type="Gene3D" id="1.10.443.10">
    <property type="entry name" value="Intergrase catalytic core"/>
    <property type="match status" value="1"/>
</dbReference>
<dbReference type="InterPro" id="IPR010998">
    <property type="entry name" value="Integrase_recombinase_N"/>
</dbReference>
<evidence type="ECO:0000256" key="5">
    <source>
        <dbReference type="ARBA" id="ARBA00022908"/>
    </source>
</evidence>
<dbReference type="AlphaFoldDB" id="A0AA46TUR9"/>
<keyword evidence="8" id="KW-0131">Cell cycle</keyword>
<dbReference type="Gene3D" id="1.10.150.130">
    <property type="match status" value="1"/>
</dbReference>
<dbReference type="SUPFAM" id="SSF56349">
    <property type="entry name" value="DNA breaking-rejoining enzymes"/>
    <property type="match status" value="1"/>
</dbReference>
<dbReference type="GO" id="GO:0006310">
    <property type="term" value="P:DNA recombination"/>
    <property type="evidence" value="ECO:0007669"/>
    <property type="project" value="UniProtKB-KW"/>
</dbReference>
<dbReference type="EMBL" id="CP109635">
    <property type="protein sequence ID" value="UYT09679.1"/>
    <property type="molecule type" value="Genomic_DNA"/>
</dbReference>
<dbReference type="PANTHER" id="PTHR30349">
    <property type="entry name" value="PHAGE INTEGRASE-RELATED"/>
    <property type="match status" value="1"/>
</dbReference>
<name>A0AA46TUR9_9LACT</name>
<reference evidence="12" key="1">
    <citation type="submission" date="2022-10" db="EMBL/GenBank/DDBJ databases">
        <title>Genome assembly of Lactococcus garvieae isolates from cricket gut.</title>
        <authorList>
            <person name="Luecke A.R."/>
            <person name="Brown A.M.V."/>
            <person name="Wakeman C.A."/>
        </authorList>
    </citation>
    <scope>NUCLEOTIDE SEQUENCE</scope>
    <source>
        <strain evidence="12">Alexii-11_2</strain>
    </source>
</reference>
<dbReference type="Pfam" id="PF00589">
    <property type="entry name" value="Phage_integrase"/>
    <property type="match status" value="1"/>
</dbReference>
<dbReference type="RefSeq" id="WP_264307790.1">
    <property type="nucleotide sequence ID" value="NZ_CP109635.1"/>
</dbReference>
<keyword evidence="4" id="KW-0159">Chromosome partition</keyword>
<dbReference type="GO" id="GO:0051301">
    <property type="term" value="P:cell division"/>
    <property type="evidence" value="ECO:0007669"/>
    <property type="project" value="UniProtKB-KW"/>
</dbReference>
<dbReference type="GO" id="GO:0015074">
    <property type="term" value="P:DNA integration"/>
    <property type="evidence" value="ECO:0007669"/>
    <property type="project" value="UniProtKB-KW"/>
</dbReference>
<keyword evidence="6 9" id="KW-0238">DNA-binding</keyword>
<dbReference type="PANTHER" id="PTHR30349:SF77">
    <property type="entry name" value="TYROSINE RECOMBINASE XERC"/>
    <property type="match status" value="1"/>
</dbReference>
<proteinExistence type="predicted"/>
<gene>
    <name evidence="12" type="primary">xerS</name>
    <name evidence="12" type="ORF">OF801_06755</name>
</gene>
<comment type="subcellular location">
    <subcellularLocation>
        <location evidence="1">Cytoplasm</location>
    </subcellularLocation>
</comment>
<evidence type="ECO:0000259" key="11">
    <source>
        <dbReference type="PROSITE" id="PS51900"/>
    </source>
</evidence>
<organism evidence="12 13">
    <name type="scientific">Lactococcus garvieae</name>
    <dbReference type="NCBI Taxonomy" id="1363"/>
    <lineage>
        <taxon>Bacteria</taxon>
        <taxon>Bacillati</taxon>
        <taxon>Bacillota</taxon>
        <taxon>Bacilli</taxon>
        <taxon>Lactobacillales</taxon>
        <taxon>Streptococcaceae</taxon>
        <taxon>Lactococcus</taxon>
    </lineage>
</organism>
<dbReference type="InterPro" id="IPR044068">
    <property type="entry name" value="CB"/>
</dbReference>
<dbReference type="GO" id="GO:0007059">
    <property type="term" value="P:chromosome segregation"/>
    <property type="evidence" value="ECO:0007669"/>
    <property type="project" value="UniProtKB-KW"/>
</dbReference>
<dbReference type="InterPro" id="IPR002104">
    <property type="entry name" value="Integrase_catalytic"/>
</dbReference>
<keyword evidence="5" id="KW-0229">DNA integration</keyword>